<dbReference type="Gene3D" id="3.30.40.10">
    <property type="entry name" value="Zinc/RING finger domain, C3HC4 (zinc finger)"/>
    <property type="match status" value="1"/>
</dbReference>
<dbReference type="CDD" id="cd16461">
    <property type="entry name" value="RING-H2_EL5-like"/>
    <property type="match status" value="1"/>
</dbReference>
<keyword evidence="11" id="KW-0472">Membrane</keyword>
<evidence type="ECO:0000256" key="10">
    <source>
        <dbReference type="SAM" id="MobiDB-lite"/>
    </source>
</evidence>
<sequence length="251" mass="27403">MATPPHAAIRDCSLGFCSMHCPQWCYFYFPPPPPSSHSSFSLSPLLIALLIVLSSAFFIVTAYIFALKYFTHHRRRFPATSSASIWLPPPPTGLDPSLINRLTTYRYRPGINPSSDGDARVDCPVCLGEFREGDSIRLLPKCAHAFHRSCIDTWLSSHSNCPLCRADILPPAENRTADTEEGEMEMARDSEAAGRRSPEERIGGLHEVAIEIREERDVVGTAAESSAGRSTASVAKSSVSSGRGSRGVVPL</sequence>
<keyword evidence="8" id="KW-0862">Zinc</keyword>
<dbReference type="InterPro" id="IPR013083">
    <property type="entry name" value="Znf_RING/FYVE/PHD"/>
</dbReference>
<dbReference type="SMART" id="SM00184">
    <property type="entry name" value="RING"/>
    <property type="match status" value="1"/>
</dbReference>
<gene>
    <name evidence="13" type="ORF">KSP40_PGU013326</name>
</gene>
<dbReference type="Proteomes" id="UP001412067">
    <property type="component" value="Unassembled WGS sequence"/>
</dbReference>
<dbReference type="PANTHER" id="PTHR46913:SF22">
    <property type="entry name" value="RING-TYPE E3 UBIQUITIN TRANSFERASE"/>
    <property type="match status" value="1"/>
</dbReference>
<comment type="catalytic activity">
    <reaction evidence="1">
        <text>S-ubiquitinyl-[E2 ubiquitin-conjugating enzyme]-L-cysteine + [acceptor protein]-L-lysine = [E2 ubiquitin-conjugating enzyme]-L-cysteine + N(6)-ubiquitinyl-[acceptor protein]-L-lysine.</text>
        <dbReference type="EC" id="2.3.2.27"/>
    </reaction>
</comment>
<evidence type="ECO:0000256" key="4">
    <source>
        <dbReference type="ARBA" id="ARBA00022679"/>
    </source>
</evidence>
<keyword evidence="7" id="KW-0833">Ubl conjugation pathway</keyword>
<organism evidence="13 14">
    <name type="scientific">Platanthera guangdongensis</name>
    <dbReference type="NCBI Taxonomy" id="2320717"/>
    <lineage>
        <taxon>Eukaryota</taxon>
        <taxon>Viridiplantae</taxon>
        <taxon>Streptophyta</taxon>
        <taxon>Embryophyta</taxon>
        <taxon>Tracheophyta</taxon>
        <taxon>Spermatophyta</taxon>
        <taxon>Magnoliopsida</taxon>
        <taxon>Liliopsida</taxon>
        <taxon>Asparagales</taxon>
        <taxon>Orchidaceae</taxon>
        <taxon>Orchidoideae</taxon>
        <taxon>Orchideae</taxon>
        <taxon>Orchidinae</taxon>
        <taxon>Platanthera</taxon>
    </lineage>
</organism>
<evidence type="ECO:0000256" key="3">
    <source>
        <dbReference type="ARBA" id="ARBA00012483"/>
    </source>
</evidence>
<name>A0ABR2LQC9_9ASPA</name>
<evidence type="ECO:0000313" key="13">
    <source>
        <dbReference type="EMBL" id="KAK8947585.1"/>
    </source>
</evidence>
<feature type="compositionally biased region" description="Low complexity" evidence="10">
    <location>
        <begin position="229"/>
        <end position="251"/>
    </location>
</feature>
<evidence type="ECO:0000259" key="12">
    <source>
        <dbReference type="PROSITE" id="PS50089"/>
    </source>
</evidence>
<feature type="domain" description="RING-type" evidence="12">
    <location>
        <begin position="123"/>
        <end position="165"/>
    </location>
</feature>
<dbReference type="PANTHER" id="PTHR46913">
    <property type="entry name" value="RING-H2 FINGER PROTEIN ATL16"/>
    <property type="match status" value="1"/>
</dbReference>
<feature type="region of interest" description="Disordered" evidence="10">
    <location>
        <begin position="174"/>
        <end position="199"/>
    </location>
</feature>
<evidence type="ECO:0000256" key="11">
    <source>
        <dbReference type="SAM" id="Phobius"/>
    </source>
</evidence>
<accession>A0ABR2LQC9</accession>
<evidence type="ECO:0000256" key="9">
    <source>
        <dbReference type="PROSITE-ProRule" id="PRU00175"/>
    </source>
</evidence>
<evidence type="ECO:0000256" key="7">
    <source>
        <dbReference type="ARBA" id="ARBA00022786"/>
    </source>
</evidence>
<keyword evidence="4" id="KW-0808">Transferase</keyword>
<dbReference type="InterPro" id="IPR001841">
    <property type="entry name" value="Znf_RING"/>
</dbReference>
<dbReference type="EMBL" id="JBBWWR010000016">
    <property type="protein sequence ID" value="KAK8947585.1"/>
    <property type="molecule type" value="Genomic_DNA"/>
</dbReference>
<feature type="transmembrane region" description="Helical" evidence="11">
    <location>
        <begin position="45"/>
        <end position="66"/>
    </location>
</feature>
<keyword evidence="5" id="KW-0479">Metal-binding</keyword>
<dbReference type="InterPro" id="IPR044600">
    <property type="entry name" value="ATL1/ATL16-like"/>
</dbReference>
<evidence type="ECO:0000256" key="8">
    <source>
        <dbReference type="ARBA" id="ARBA00022833"/>
    </source>
</evidence>
<keyword evidence="14" id="KW-1185">Reference proteome</keyword>
<dbReference type="Pfam" id="PF13639">
    <property type="entry name" value="zf-RING_2"/>
    <property type="match status" value="1"/>
</dbReference>
<evidence type="ECO:0000256" key="5">
    <source>
        <dbReference type="ARBA" id="ARBA00022723"/>
    </source>
</evidence>
<reference evidence="13 14" key="1">
    <citation type="journal article" date="2022" name="Nat. Plants">
        <title>Genomes of leafy and leafless Platanthera orchids illuminate the evolution of mycoheterotrophy.</title>
        <authorList>
            <person name="Li M.H."/>
            <person name="Liu K.W."/>
            <person name="Li Z."/>
            <person name="Lu H.C."/>
            <person name="Ye Q.L."/>
            <person name="Zhang D."/>
            <person name="Wang J.Y."/>
            <person name="Li Y.F."/>
            <person name="Zhong Z.M."/>
            <person name="Liu X."/>
            <person name="Yu X."/>
            <person name="Liu D.K."/>
            <person name="Tu X.D."/>
            <person name="Liu B."/>
            <person name="Hao Y."/>
            <person name="Liao X.Y."/>
            <person name="Jiang Y.T."/>
            <person name="Sun W.H."/>
            <person name="Chen J."/>
            <person name="Chen Y.Q."/>
            <person name="Ai Y."/>
            <person name="Zhai J.W."/>
            <person name="Wu S.S."/>
            <person name="Zhou Z."/>
            <person name="Hsiao Y.Y."/>
            <person name="Wu W.L."/>
            <person name="Chen Y.Y."/>
            <person name="Lin Y.F."/>
            <person name="Hsu J.L."/>
            <person name="Li C.Y."/>
            <person name="Wang Z.W."/>
            <person name="Zhao X."/>
            <person name="Zhong W.Y."/>
            <person name="Ma X.K."/>
            <person name="Ma L."/>
            <person name="Huang J."/>
            <person name="Chen G.Z."/>
            <person name="Huang M.Z."/>
            <person name="Huang L."/>
            <person name="Peng D.H."/>
            <person name="Luo Y.B."/>
            <person name="Zou S.Q."/>
            <person name="Chen S.P."/>
            <person name="Lan S."/>
            <person name="Tsai W.C."/>
            <person name="Van de Peer Y."/>
            <person name="Liu Z.J."/>
        </authorList>
    </citation>
    <scope>NUCLEOTIDE SEQUENCE [LARGE SCALE GENOMIC DNA]</scope>
    <source>
        <strain evidence="13">Lor288</strain>
    </source>
</reference>
<dbReference type="EC" id="2.3.2.27" evidence="3"/>
<protein>
    <recommendedName>
        <fullName evidence="3">RING-type E3 ubiquitin transferase</fullName>
        <ecNumber evidence="3">2.3.2.27</ecNumber>
    </recommendedName>
</protein>
<keyword evidence="6 9" id="KW-0863">Zinc-finger</keyword>
<evidence type="ECO:0000256" key="2">
    <source>
        <dbReference type="ARBA" id="ARBA00004906"/>
    </source>
</evidence>
<dbReference type="SUPFAM" id="SSF57850">
    <property type="entry name" value="RING/U-box"/>
    <property type="match status" value="1"/>
</dbReference>
<keyword evidence="11" id="KW-0812">Transmembrane</keyword>
<keyword evidence="11" id="KW-1133">Transmembrane helix</keyword>
<evidence type="ECO:0000256" key="1">
    <source>
        <dbReference type="ARBA" id="ARBA00000900"/>
    </source>
</evidence>
<evidence type="ECO:0000313" key="14">
    <source>
        <dbReference type="Proteomes" id="UP001412067"/>
    </source>
</evidence>
<comment type="pathway">
    <text evidence="2">Protein modification; protein ubiquitination.</text>
</comment>
<dbReference type="PROSITE" id="PS50089">
    <property type="entry name" value="ZF_RING_2"/>
    <property type="match status" value="1"/>
</dbReference>
<comment type="caution">
    <text evidence="13">The sequence shown here is derived from an EMBL/GenBank/DDBJ whole genome shotgun (WGS) entry which is preliminary data.</text>
</comment>
<evidence type="ECO:0000256" key="6">
    <source>
        <dbReference type="ARBA" id="ARBA00022771"/>
    </source>
</evidence>
<feature type="compositionally biased region" description="Basic and acidic residues" evidence="10">
    <location>
        <begin position="185"/>
        <end position="199"/>
    </location>
</feature>
<feature type="region of interest" description="Disordered" evidence="10">
    <location>
        <begin position="215"/>
        <end position="251"/>
    </location>
</feature>
<proteinExistence type="predicted"/>